<reference evidence="3 4" key="1">
    <citation type="submission" date="2019-02" db="EMBL/GenBank/DDBJ databases">
        <authorList>
            <consortium name="Pathogen Informatics"/>
        </authorList>
    </citation>
    <scope>NUCLEOTIDE SEQUENCE [LARGE SCALE GENOMIC DNA]</scope>
    <source>
        <strain evidence="3 4">3012STDY6756504</strain>
    </source>
</reference>
<proteinExistence type="predicted"/>
<dbReference type="Pfam" id="PF23636">
    <property type="entry name" value="DUF7144"/>
    <property type="match status" value="1"/>
</dbReference>
<evidence type="ECO:0000313" key="4">
    <source>
        <dbReference type="Proteomes" id="UP000290439"/>
    </source>
</evidence>
<dbReference type="AlphaFoldDB" id="A0A4U8VVN3"/>
<keyword evidence="1" id="KW-0812">Transmembrane</keyword>
<accession>A0A4U8VVN3</accession>
<dbReference type="EMBL" id="LR215973">
    <property type="protein sequence ID" value="VFA97392.1"/>
    <property type="molecule type" value="Genomic_DNA"/>
</dbReference>
<protein>
    <recommendedName>
        <fullName evidence="2">DUF7144 domain-containing protein</fullName>
    </recommendedName>
</protein>
<dbReference type="RefSeq" id="WP_130916283.1">
    <property type="nucleotide sequence ID" value="NZ_LR215973.1"/>
</dbReference>
<feature type="transmembrane region" description="Helical" evidence="1">
    <location>
        <begin position="63"/>
        <end position="83"/>
    </location>
</feature>
<feature type="transmembrane region" description="Helical" evidence="1">
    <location>
        <begin position="88"/>
        <end position="107"/>
    </location>
</feature>
<name>A0A4U8VVN3_9NOCA</name>
<gene>
    <name evidence="3" type="ORF">NCTC10797_01155</name>
</gene>
<sequence length="136" mass="14938">MTHMTGRERNPVRQGVAALTTIAVAVLLLVLGLLSLFEGISAVADDEVFVPGREYVYEFDTTTWGWIHIVLGGLIVLIALALFTGAVWARVIAVMLAGLSIIANFLWIPYYPWWSVLVIAINIVVIWALSTWRAGA</sequence>
<organism evidence="3 4">
    <name type="scientific">Nocardia cyriacigeorgica</name>
    <dbReference type="NCBI Taxonomy" id="135487"/>
    <lineage>
        <taxon>Bacteria</taxon>
        <taxon>Bacillati</taxon>
        <taxon>Actinomycetota</taxon>
        <taxon>Actinomycetes</taxon>
        <taxon>Mycobacteriales</taxon>
        <taxon>Nocardiaceae</taxon>
        <taxon>Nocardia</taxon>
    </lineage>
</organism>
<dbReference type="InterPro" id="IPR055568">
    <property type="entry name" value="DUF7144"/>
</dbReference>
<feature type="transmembrane region" description="Helical" evidence="1">
    <location>
        <begin position="113"/>
        <end position="132"/>
    </location>
</feature>
<keyword evidence="1" id="KW-1133">Transmembrane helix</keyword>
<evidence type="ECO:0000256" key="1">
    <source>
        <dbReference type="SAM" id="Phobius"/>
    </source>
</evidence>
<evidence type="ECO:0000259" key="2">
    <source>
        <dbReference type="Pfam" id="PF23636"/>
    </source>
</evidence>
<dbReference type="Proteomes" id="UP000290439">
    <property type="component" value="Chromosome"/>
</dbReference>
<keyword evidence="1" id="KW-0472">Membrane</keyword>
<evidence type="ECO:0000313" key="3">
    <source>
        <dbReference type="EMBL" id="VFA97392.1"/>
    </source>
</evidence>
<feature type="domain" description="DUF7144" evidence="2">
    <location>
        <begin position="21"/>
        <end position="133"/>
    </location>
</feature>